<evidence type="ECO:0000256" key="3">
    <source>
        <dbReference type="SAM" id="SignalP"/>
    </source>
</evidence>
<dbReference type="RefSeq" id="WP_169662409.1">
    <property type="nucleotide sequence ID" value="NZ_CP076133.1"/>
</dbReference>
<dbReference type="InterPro" id="IPR013783">
    <property type="entry name" value="Ig-like_fold"/>
</dbReference>
<dbReference type="SUPFAM" id="SSF110296">
    <property type="entry name" value="Oligoxyloglucan reducing end-specific cellobiohydrolase"/>
    <property type="match status" value="1"/>
</dbReference>
<dbReference type="Pfam" id="PF00041">
    <property type="entry name" value="fn3"/>
    <property type="match status" value="2"/>
</dbReference>
<dbReference type="Gene3D" id="2.60.40.10">
    <property type="entry name" value="Immunoglobulins"/>
    <property type="match status" value="2"/>
</dbReference>
<keyword evidence="3" id="KW-0732">Signal</keyword>
<dbReference type="NCBIfam" id="TIGR04183">
    <property type="entry name" value="Por_Secre_tail"/>
    <property type="match status" value="1"/>
</dbReference>
<dbReference type="SMART" id="SM00060">
    <property type="entry name" value="FN3"/>
    <property type="match status" value="2"/>
</dbReference>
<dbReference type="CDD" id="cd00063">
    <property type="entry name" value="FN3"/>
    <property type="match status" value="2"/>
</dbReference>
<feature type="domain" description="Fibronectin type-III" evidence="4">
    <location>
        <begin position="958"/>
        <end position="1049"/>
    </location>
</feature>
<evidence type="ECO:0000256" key="1">
    <source>
        <dbReference type="ARBA" id="ARBA00022737"/>
    </source>
</evidence>
<dbReference type="SUPFAM" id="SSF49373">
    <property type="entry name" value="Invasin/intimin cell-adhesion fragments"/>
    <property type="match status" value="1"/>
</dbReference>
<dbReference type="PANTHER" id="PTHR46708:SF2">
    <property type="entry name" value="FIBRONECTIN TYPE-III DOMAIN-CONTAINING PROTEIN"/>
    <property type="match status" value="1"/>
</dbReference>
<dbReference type="Pfam" id="PF02368">
    <property type="entry name" value="Big_2"/>
    <property type="match status" value="1"/>
</dbReference>
<feature type="domain" description="Fibronectin type-III" evidence="4">
    <location>
        <begin position="1158"/>
        <end position="1249"/>
    </location>
</feature>
<dbReference type="SUPFAM" id="SSF49265">
    <property type="entry name" value="Fibronectin type III"/>
    <property type="match status" value="2"/>
</dbReference>
<dbReference type="Gene3D" id="2.60.40.1080">
    <property type="match status" value="1"/>
</dbReference>
<dbReference type="InterPro" id="IPR003343">
    <property type="entry name" value="Big_2"/>
</dbReference>
<evidence type="ECO:0000256" key="2">
    <source>
        <dbReference type="SAM" id="MobiDB-lite"/>
    </source>
</evidence>
<evidence type="ECO:0000259" key="4">
    <source>
        <dbReference type="PROSITE" id="PS50853"/>
    </source>
</evidence>
<dbReference type="InterPro" id="IPR036116">
    <property type="entry name" value="FN3_sf"/>
</dbReference>
<name>A0AAX1NBJ8_9BACT</name>
<evidence type="ECO:0000313" key="6">
    <source>
        <dbReference type="Proteomes" id="UP000678679"/>
    </source>
</evidence>
<dbReference type="InterPro" id="IPR008964">
    <property type="entry name" value="Invasin/intimin_cell_adhesion"/>
</dbReference>
<feature type="signal peptide" evidence="3">
    <location>
        <begin position="1"/>
        <end position="24"/>
    </location>
</feature>
<reference evidence="5 6" key="1">
    <citation type="submission" date="2021-05" db="EMBL/GenBank/DDBJ databases">
        <title>Comparative genomic studies on the polysaccharide-degrading batcterial strains of the Flammeovirga genus.</title>
        <authorList>
            <person name="Zewei F."/>
            <person name="Zheng Z."/>
            <person name="Yu L."/>
            <person name="Ruyue G."/>
            <person name="Yanhong M."/>
            <person name="Yuanyuan C."/>
            <person name="Jingyan G."/>
            <person name="Wenjun H."/>
        </authorList>
    </citation>
    <scope>NUCLEOTIDE SEQUENCE [LARGE SCALE GENOMIC DNA]</scope>
    <source>
        <strain evidence="5 6">NBRC:100898</strain>
    </source>
</reference>
<dbReference type="InterPro" id="IPR003961">
    <property type="entry name" value="FN3_dom"/>
</dbReference>
<feature type="region of interest" description="Disordered" evidence="2">
    <location>
        <begin position="929"/>
        <end position="954"/>
    </location>
</feature>
<organism evidence="5 6">
    <name type="scientific">Flammeovirga yaeyamensis</name>
    <dbReference type="NCBI Taxonomy" id="367791"/>
    <lineage>
        <taxon>Bacteria</taxon>
        <taxon>Pseudomonadati</taxon>
        <taxon>Bacteroidota</taxon>
        <taxon>Cytophagia</taxon>
        <taxon>Cytophagales</taxon>
        <taxon>Flammeovirgaceae</taxon>
        <taxon>Flammeovirga</taxon>
    </lineage>
</organism>
<proteinExistence type="predicted"/>
<protein>
    <submittedName>
        <fullName evidence="5">Fibronectin type III domain-containing protein</fullName>
    </submittedName>
</protein>
<sequence>MKTSMKVLNYYLFVLLFFSISTYAQDWQQLNPGAGGRVQGVSCDPSTPGRMFVASDMEGFYYSNDYGTSWNWSGKDLPTTFVLKIEGRGNKFFVGHAKGLSKSTNKGSSYTLVQETADKTIGVIEIDPSNTNNIYAGINWRGNDGHLRHYPQETTDTKQIWYSHDGGNTWNTSSWANFGSGDPRVQSIQVLPTNSNHVYIATSDGLYKSTNKGSNWSKVNGPSGIDNQYCWGADFTKDGKWIYALYRKGGFTRLFAQNIASGTWTDLGKGAWDSHNMWEPLVYQDDNSSKHYVLVSQRDQNPNEGLFEAEVSINGSTPSASFQVIMYHNGTSNALNYDIGWNYYVTNNRNKTYYPGTWNNTGYTRGVFTQSQQSYFTGDAAKGNADWRVVSTGYVKSLNGLDFYRSRGTASTFTYDVAGIDNYLIQGQADNLALESWDNGGSWVQSRTTFGVQDGHGVHVIPSNPAIVLMDAASGFGGGNPAANSNLLYKVIDKNAPDHNWQRLAFGTSATDKKGLPKNRIWQFHADPNDYKRLYVITHTGLYLCDDIVSLINTGAPYFRKIHTGSTLGAGFSINSSNTNEVYYKDNSGVYKGTRNGNGEYSWTQMSRSSGQTNNLQWGGVAVINKGGNKYVYTYERYKGIVRADNGATQFGASAVLWDADLFNYLEEPAWYDPAHHIIQTSAMYTDGDDLYITYHVWEDVRWGYGIMKGTVQNDGSVNWQDWTSDLHYSTTKQIKKIGSKLYVATQGSGIFTRKLNGGQADALPPIDEQGWESPNANQYFIFSDAAKANDLSWDASGNVLSSFSSGQAIEGTESRYVEGLDQSVAPGADHSLVINFSSLNASGGTLNLSAYGIGGSLSNINIKIGSTDGGYHDVLNNTISANSWSDISIPLSGGTFDATNFNKIIIERWGGGVSKFYLDKIFINGTEVSDGTGGGTTPPPTGNGDCDAVSSAGKPNPPCQVWVESTGATTAKLHWNDNSDNETYFDIQAQLVGDSYRASGMPDGGANATSVDISGLVENGTYTFRIKAVNGNGGSVWVETDQVTLGGGSSNVPVTGVTLSDSQLSIEEGNTDIVVASVLPNNASNTNVTYSSNNTSVASVNNSGLITAVNAGTAVITVTTQDGGFTDQVNVTVTSASTPPTGNGDCSATSGGGKPNPPCGVWVEATSATTAILHWNDNSDNETYFDIQAQLEGDSFRASGMPDGAANGTSVEITGLTAGAKYIFRIKAVNGSGGSVWVETDQVQLFSGGRLAGQEHVFDKMVIAPNPSNGQFTIQSDTAGTGFIVNQLGVKVSDVTWQEGSTSFSLSLASGMYVLVSNDSNERKKLIIR</sequence>
<dbReference type="PANTHER" id="PTHR46708">
    <property type="entry name" value="TENASCIN"/>
    <property type="match status" value="1"/>
</dbReference>
<dbReference type="KEGG" id="fya:KMW28_20930"/>
<dbReference type="Proteomes" id="UP000678679">
    <property type="component" value="Chromosome 2"/>
</dbReference>
<dbReference type="InterPro" id="IPR050991">
    <property type="entry name" value="ECM_Regulatory_Proteins"/>
</dbReference>
<dbReference type="PROSITE" id="PS50853">
    <property type="entry name" value="FN3"/>
    <property type="match status" value="2"/>
</dbReference>
<dbReference type="InterPro" id="IPR015943">
    <property type="entry name" value="WD40/YVTN_repeat-like_dom_sf"/>
</dbReference>
<accession>A0AAX1NBJ8</accession>
<dbReference type="EMBL" id="CP076133">
    <property type="protein sequence ID" value="QWG04891.1"/>
    <property type="molecule type" value="Genomic_DNA"/>
</dbReference>
<keyword evidence="6" id="KW-1185">Reference proteome</keyword>
<gene>
    <name evidence="5" type="ORF">KMW28_20930</name>
</gene>
<keyword evidence="1" id="KW-0677">Repeat</keyword>
<dbReference type="InterPro" id="IPR026444">
    <property type="entry name" value="Secre_tail"/>
</dbReference>
<feature type="chain" id="PRO_5043410197" evidence="3">
    <location>
        <begin position="25"/>
        <end position="1330"/>
    </location>
</feature>
<dbReference type="Gene3D" id="2.130.10.10">
    <property type="entry name" value="YVTN repeat-like/Quinoprotein amine dehydrogenase"/>
    <property type="match status" value="2"/>
</dbReference>
<evidence type="ECO:0000313" key="5">
    <source>
        <dbReference type="EMBL" id="QWG04891.1"/>
    </source>
</evidence>
<dbReference type="SMART" id="SM00635">
    <property type="entry name" value="BID_2"/>
    <property type="match status" value="1"/>
</dbReference>